<organism evidence="2 3">
    <name type="scientific">Paractinoplanes atraurantiacus</name>
    <dbReference type="NCBI Taxonomy" id="1036182"/>
    <lineage>
        <taxon>Bacteria</taxon>
        <taxon>Bacillati</taxon>
        <taxon>Actinomycetota</taxon>
        <taxon>Actinomycetes</taxon>
        <taxon>Micromonosporales</taxon>
        <taxon>Micromonosporaceae</taxon>
        <taxon>Paractinoplanes</taxon>
    </lineage>
</organism>
<keyword evidence="3" id="KW-1185">Reference proteome</keyword>
<proteinExistence type="predicted"/>
<name>A0A285KIP3_9ACTN</name>
<dbReference type="RefSeq" id="WP_097328533.1">
    <property type="nucleotide sequence ID" value="NZ_OBDY01000039.1"/>
</dbReference>
<feature type="region of interest" description="Disordered" evidence="1">
    <location>
        <begin position="217"/>
        <end position="253"/>
    </location>
</feature>
<dbReference type="OrthoDB" id="3397487at2"/>
<dbReference type="AlphaFoldDB" id="A0A285KIP3"/>
<evidence type="ECO:0000313" key="2">
    <source>
        <dbReference type="EMBL" id="SNY71171.1"/>
    </source>
</evidence>
<evidence type="ECO:0000256" key="1">
    <source>
        <dbReference type="SAM" id="MobiDB-lite"/>
    </source>
</evidence>
<gene>
    <name evidence="2" type="ORF">SAMN05421748_13942</name>
</gene>
<protein>
    <submittedName>
        <fullName evidence="2">Uncharacterized protein</fullName>
    </submittedName>
</protein>
<evidence type="ECO:0000313" key="3">
    <source>
        <dbReference type="Proteomes" id="UP000219612"/>
    </source>
</evidence>
<reference evidence="2 3" key="1">
    <citation type="submission" date="2017-09" db="EMBL/GenBank/DDBJ databases">
        <authorList>
            <person name="Ehlers B."/>
            <person name="Leendertz F.H."/>
        </authorList>
    </citation>
    <scope>NUCLEOTIDE SEQUENCE [LARGE SCALE GENOMIC DNA]</scope>
    <source>
        <strain evidence="2 3">CGMCC 4.6857</strain>
    </source>
</reference>
<dbReference type="EMBL" id="OBDY01000039">
    <property type="protein sequence ID" value="SNY71171.1"/>
    <property type="molecule type" value="Genomic_DNA"/>
</dbReference>
<accession>A0A285KIP3</accession>
<dbReference type="Proteomes" id="UP000219612">
    <property type="component" value="Unassembled WGS sequence"/>
</dbReference>
<sequence>MSRLTWINFWPPAGFTDRPWLEHPDEDALVRSSRSVCELYTEAVAPAGLQARHSELRLFCQHADDLLLEVDTDRGEGFECARAELPPGIAELPAPTRAALALELVHAAASRLARERGWDQTVLDAARQHALDNGLRFRWQGPPKTSPDRKLTAHPLFVLHDDGFARATIQIRRRADGHPLATSEPAPTNLSTSPAFARSARTLRWHGSRKVTSDLLTISLDDSPPPSEPAPDAPAEAPDLPTIVALRRSNRRD</sequence>
<feature type="compositionally biased region" description="Pro residues" evidence="1">
    <location>
        <begin position="223"/>
        <end position="232"/>
    </location>
</feature>